<gene>
    <name evidence="1" type="ORF">BDN72DRAFT_847562</name>
</gene>
<dbReference type="EMBL" id="ML208519">
    <property type="protein sequence ID" value="TFK63514.1"/>
    <property type="molecule type" value="Genomic_DNA"/>
</dbReference>
<accession>A0ACD3ADX0</accession>
<reference evidence="1 2" key="1">
    <citation type="journal article" date="2019" name="Nat. Ecol. Evol.">
        <title>Megaphylogeny resolves global patterns of mushroom evolution.</title>
        <authorList>
            <person name="Varga T."/>
            <person name="Krizsan K."/>
            <person name="Foldi C."/>
            <person name="Dima B."/>
            <person name="Sanchez-Garcia M."/>
            <person name="Sanchez-Ramirez S."/>
            <person name="Szollosi G.J."/>
            <person name="Szarkandi J.G."/>
            <person name="Papp V."/>
            <person name="Albert L."/>
            <person name="Andreopoulos W."/>
            <person name="Angelini C."/>
            <person name="Antonin V."/>
            <person name="Barry K.W."/>
            <person name="Bougher N.L."/>
            <person name="Buchanan P."/>
            <person name="Buyck B."/>
            <person name="Bense V."/>
            <person name="Catcheside P."/>
            <person name="Chovatia M."/>
            <person name="Cooper J."/>
            <person name="Damon W."/>
            <person name="Desjardin D."/>
            <person name="Finy P."/>
            <person name="Geml J."/>
            <person name="Haridas S."/>
            <person name="Hughes K."/>
            <person name="Justo A."/>
            <person name="Karasinski D."/>
            <person name="Kautmanova I."/>
            <person name="Kiss B."/>
            <person name="Kocsube S."/>
            <person name="Kotiranta H."/>
            <person name="LaButti K.M."/>
            <person name="Lechner B.E."/>
            <person name="Liimatainen K."/>
            <person name="Lipzen A."/>
            <person name="Lukacs Z."/>
            <person name="Mihaltcheva S."/>
            <person name="Morgado L.N."/>
            <person name="Niskanen T."/>
            <person name="Noordeloos M.E."/>
            <person name="Ohm R.A."/>
            <person name="Ortiz-Santana B."/>
            <person name="Ovrebo C."/>
            <person name="Racz N."/>
            <person name="Riley R."/>
            <person name="Savchenko A."/>
            <person name="Shiryaev A."/>
            <person name="Soop K."/>
            <person name="Spirin V."/>
            <person name="Szebenyi C."/>
            <person name="Tomsovsky M."/>
            <person name="Tulloss R.E."/>
            <person name="Uehling J."/>
            <person name="Grigoriev I.V."/>
            <person name="Vagvolgyi C."/>
            <person name="Papp T."/>
            <person name="Martin F.M."/>
            <person name="Miettinen O."/>
            <person name="Hibbett D.S."/>
            <person name="Nagy L.G."/>
        </authorList>
    </citation>
    <scope>NUCLEOTIDE SEQUENCE [LARGE SCALE GENOMIC DNA]</scope>
    <source>
        <strain evidence="1 2">NL-1719</strain>
    </source>
</reference>
<proteinExistence type="predicted"/>
<evidence type="ECO:0000313" key="1">
    <source>
        <dbReference type="EMBL" id="TFK63514.1"/>
    </source>
</evidence>
<evidence type="ECO:0000313" key="2">
    <source>
        <dbReference type="Proteomes" id="UP000308600"/>
    </source>
</evidence>
<sequence>MTSSSPENTAPFDISGLSKEDAIGKIASEISRLEAQIYSLRSLHNTLSPMSKLPPDVLSKVFMDCAGFDERGRLSGTPICDLRVPDVRPIVSWVSRHWRDVALECKPLWHVITNWNRCSNLRDRDYARTCIQRSGDHN</sequence>
<feature type="non-terminal residue" evidence="1">
    <location>
        <position position="138"/>
    </location>
</feature>
<dbReference type="Proteomes" id="UP000308600">
    <property type="component" value="Unassembled WGS sequence"/>
</dbReference>
<organism evidence="1 2">
    <name type="scientific">Pluteus cervinus</name>
    <dbReference type="NCBI Taxonomy" id="181527"/>
    <lineage>
        <taxon>Eukaryota</taxon>
        <taxon>Fungi</taxon>
        <taxon>Dikarya</taxon>
        <taxon>Basidiomycota</taxon>
        <taxon>Agaricomycotina</taxon>
        <taxon>Agaricomycetes</taxon>
        <taxon>Agaricomycetidae</taxon>
        <taxon>Agaricales</taxon>
        <taxon>Pluteineae</taxon>
        <taxon>Pluteaceae</taxon>
        <taxon>Pluteus</taxon>
    </lineage>
</organism>
<protein>
    <submittedName>
        <fullName evidence="1">Uncharacterized protein</fullName>
    </submittedName>
</protein>
<name>A0ACD3ADX0_9AGAR</name>
<keyword evidence="2" id="KW-1185">Reference proteome</keyword>